<reference evidence="2 3" key="1">
    <citation type="submission" date="2018-12" db="EMBL/GenBank/DDBJ databases">
        <authorList>
            <consortium name="Pathogen Informatics"/>
        </authorList>
    </citation>
    <scope>NUCLEOTIDE SEQUENCE [LARGE SCALE GENOMIC DNA]</scope>
    <source>
        <strain evidence="2 3">NCTC13071</strain>
    </source>
</reference>
<evidence type="ECO:0000256" key="1">
    <source>
        <dbReference type="SAM" id="MobiDB-lite"/>
    </source>
</evidence>
<dbReference type="Proteomes" id="UP000274578">
    <property type="component" value="Chromosome 1"/>
</dbReference>
<feature type="region of interest" description="Disordered" evidence="1">
    <location>
        <begin position="1"/>
        <end position="24"/>
    </location>
</feature>
<dbReference type="EMBL" id="LR134384">
    <property type="protein sequence ID" value="VEH16084.1"/>
    <property type="molecule type" value="Genomic_DNA"/>
</dbReference>
<evidence type="ECO:0000313" key="2">
    <source>
        <dbReference type="EMBL" id="VEH16084.1"/>
    </source>
</evidence>
<dbReference type="AlphaFoldDB" id="A0A448L7X4"/>
<evidence type="ECO:0000313" key="3">
    <source>
        <dbReference type="Proteomes" id="UP000274578"/>
    </source>
</evidence>
<feature type="compositionally biased region" description="Basic residues" evidence="1">
    <location>
        <begin position="1"/>
        <end position="17"/>
    </location>
</feature>
<gene>
    <name evidence="2" type="ORF">NCTC13071_02101</name>
</gene>
<accession>A0A448L7X4</accession>
<organism evidence="2 3">
    <name type="scientific">Segatella oris</name>
    <dbReference type="NCBI Taxonomy" id="28135"/>
    <lineage>
        <taxon>Bacteria</taxon>
        <taxon>Pseudomonadati</taxon>
        <taxon>Bacteroidota</taxon>
        <taxon>Bacteroidia</taxon>
        <taxon>Bacteroidales</taxon>
        <taxon>Prevotellaceae</taxon>
        <taxon>Segatella</taxon>
    </lineage>
</organism>
<proteinExistence type="predicted"/>
<sequence>MRKHITTKIKRRRKRKKEGNDLKQQYETKKTRTFQYKSARLLRIKIFLFSLIRGFLSFELKVAVLESYKIRKAKRKLRKRDCLP</sequence>
<name>A0A448L7X4_9BACT</name>
<dbReference type="KEGG" id="poc:NCTC13071_02101"/>
<protein>
    <submittedName>
        <fullName evidence="2">Uncharacterized protein</fullName>
    </submittedName>
</protein>